<name>A0A0B1SWR5_OESDE</name>
<dbReference type="AlphaFoldDB" id="A0A0B1SWR5"/>
<dbReference type="EMBL" id="KN553842">
    <property type="protein sequence ID" value="KHJ89718.1"/>
    <property type="molecule type" value="Genomic_DNA"/>
</dbReference>
<evidence type="ECO:0000313" key="2">
    <source>
        <dbReference type="Proteomes" id="UP000053660"/>
    </source>
</evidence>
<dbReference type="InterPro" id="IPR035940">
    <property type="entry name" value="CAP_sf"/>
</dbReference>
<gene>
    <name evidence="1" type="ORF">OESDEN_10450</name>
</gene>
<evidence type="ECO:0008006" key="3">
    <source>
        <dbReference type="Google" id="ProtNLM"/>
    </source>
</evidence>
<dbReference type="SUPFAM" id="SSF55797">
    <property type="entry name" value="PR-1-like"/>
    <property type="match status" value="1"/>
</dbReference>
<organism evidence="1 2">
    <name type="scientific">Oesophagostomum dentatum</name>
    <name type="common">Nodular worm</name>
    <dbReference type="NCBI Taxonomy" id="61180"/>
    <lineage>
        <taxon>Eukaryota</taxon>
        <taxon>Metazoa</taxon>
        <taxon>Ecdysozoa</taxon>
        <taxon>Nematoda</taxon>
        <taxon>Chromadorea</taxon>
        <taxon>Rhabditida</taxon>
        <taxon>Rhabditina</taxon>
        <taxon>Rhabditomorpha</taxon>
        <taxon>Strongyloidea</taxon>
        <taxon>Strongylidae</taxon>
        <taxon>Oesophagostomum</taxon>
    </lineage>
</organism>
<dbReference type="Gene3D" id="3.40.33.10">
    <property type="entry name" value="CAP"/>
    <property type="match status" value="1"/>
</dbReference>
<sequence length="84" mass="9631">MCQGKNQEMADSLRKQFLNTHNYRRSVLALGQIRDAYGGITLPKAKNMCQLSWRVLLLPLAFAVPKIRSRIVLFLTFIHDTKNA</sequence>
<reference evidence="1 2" key="1">
    <citation type="submission" date="2014-03" db="EMBL/GenBank/DDBJ databases">
        <title>Draft genome of the hookworm Oesophagostomum dentatum.</title>
        <authorList>
            <person name="Mitreva M."/>
        </authorList>
    </citation>
    <scope>NUCLEOTIDE SEQUENCE [LARGE SCALE GENOMIC DNA]</scope>
    <source>
        <strain evidence="1 2">OD-Hann</strain>
    </source>
</reference>
<protein>
    <recommendedName>
        <fullName evidence="3">SCP domain-containing protein</fullName>
    </recommendedName>
</protein>
<dbReference type="OrthoDB" id="5837771at2759"/>
<dbReference type="Proteomes" id="UP000053660">
    <property type="component" value="Unassembled WGS sequence"/>
</dbReference>
<evidence type="ECO:0000313" key="1">
    <source>
        <dbReference type="EMBL" id="KHJ89718.1"/>
    </source>
</evidence>
<proteinExistence type="predicted"/>
<keyword evidence="2" id="KW-1185">Reference proteome</keyword>
<accession>A0A0B1SWR5</accession>